<keyword evidence="4 8" id="KW-0378">Hydrolase</keyword>
<dbReference type="InterPro" id="IPR003593">
    <property type="entry name" value="AAA+_ATPase"/>
</dbReference>
<evidence type="ECO:0000256" key="1">
    <source>
        <dbReference type="ARBA" id="ARBA00004123"/>
    </source>
</evidence>
<evidence type="ECO:0000256" key="6">
    <source>
        <dbReference type="ARBA" id="ARBA00022840"/>
    </source>
</evidence>
<dbReference type="EMBL" id="JANTQA010000048">
    <property type="protein sequence ID" value="KAJ3430949.1"/>
    <property type="molecule type" value="Genomic_DNA"/>
</dbReference>
<gene>
    <name evidence="10" type="ORF">M0812_02624</name>
</gene>
<feature type="domain" description="AAA+ ATPase" evidence="9">
    <location>
        <begin position="88"/>
        <end position="392"/>
    </location>
</feature>
<keyword evidence="6 8" id="KW-0067">ATP-binding</keyword>
<comment type="similarity">
    <text evidence="2 8">Belongs to the RuvB family.</text>
</comment>
<keyword evidence="5 8" id="KW-0347">Helicase</keyword>
<dbReference type="Pfam" id="PF06068">
    <property type="entry name" value="TIP49"/>
    <property type="match status" value="1"/>
</dbReference>
<keyword evidence="8" id="KW-0805">Transcription regulation</keyword>
<dbReference type="InterPro" id="IPR042487">
    <property type="entry name" value="RuvBL1/2_DNA/RNA_bd_dom"/>
</dbReference>
<evidence type="ECO:0000259" key="9">
    <source>
        <dbReference type="SMART" id="SM00382"/>
    </source>
</evidence>
<evidence type="ECO:0000256" key="8">
    <source>
        <dbReference type="RuleBase" id="RU363048"/>
    </source>
</evidence>
<evidence type="ECO:0000256" key="5">
    <source>
        <dbReference type="ARBA" id="ARBA00022806"/>
    </source>
</evidence>
<comment type="catalytic activity">
    <reaction evidence="8">
        <text>ATP + H2O = ADP + phosphate + H(+)</text>
        <dbReference type="Rhea" id="RHEA:13065"/>
        <dbReference type="ChEBI" id="CHEBI:15377"/>
        <dbReference type="ChEBI" id="CHEBI:15378"/>
        <dbReference type="ChEBI" id="CHEBI:30616"/>
        <dbReference type="ChEBI" id="CHEBI:43474"/>
        <dbReference type="ChEBI" id="CHEBI:456216"/>
        <dbReference type="EC" id="3.6.4.12"/>
    </reaction>
</comment>
<dbReference type="GO" id="GO:0016787">
    <property type="term" value="F:hydrolase activity"/>
    <property type="evidence" value="ECO:0007669"/>
    <property type="project" value="UniProtKB-KW"/>
</dbReference>
<organism evidence="10 11">
    <name type="scientific">Anaeramoeba flamelloides</name>
    <dbReference type="NCBI Taxonomy" id="1746091"/>
    <lineage>
        <taxon>Eukaryota</taxon>
        <taxon>Metamonada</taxon>
        <taxon>Anaeramoebidae</taxon>
        <taxon>Anaeramoeba</taxon>
    </lineage>
</organism>
<protein>
    <recommendedName>
        <fullName evidence="8">RuvB-like helicase</fullName>
        <ecNumber evidence="8">3.6.4.12</ecNumber>
    </recommendedName>
</protein>
<dbReference type="GO" id="GO:0005634">
    <property type="term" value="C:nucleus"/>
    <property type="evidence" value="ECO:0007669"/>
    <property type="project" value="UniProtKB-SubCell"/>
</dbReference>
<dbReference type="InterPro" id="IPR027238">
    <property type="entry name" value="RuvB-like"/>
</dbReference>
<sequence>MSKVIEILENPQKEKENKIEKEEETSVTIEDVETVVETKRISTHTHLKGLGLDEQGFAINVASGFVGQKEAREACGIVVDLIKSKKMAGRGILFTGIPGTGKTALSLAISQELGPKVPFFPMVGSEVYSSEVKKTAILMENFRRAIGLQIKEVKQVFEGEITEITPNEVENTYGGYGKVISYVIIGLKTKRESKQIRIDPKTYENLQKQKAIIGDVVYIEISTGVVRRLGRAEYLKDEYQLEVEDYCPIPKGDVNKKKEIIQDITLYDLDVANSRPKMDTKGDLFSIVGQLLQPKKTEITDKLRGEVNKLVNKYIDNGIAELVPGVLFIDEVHMLDIECFSYLNRALESAFAPIVIFATNRGVCQVRGTEIQSPHGIPLDLLDRLLIVKTLPYTVNEMAMILSIRAEVEQIKIDEDALEYLSKLGEKSSLRYVIHLLTPSNLLSKIAGRNSVTLQDVKECDTLFFDSKNSAKMLISQEDKFLK</sequence>
<keyword evidence="8" id="KW-0804">Transcription</keyword>
<proteinExistence type="inferred from homology"/>
<dbReference type="SMART" id="SM00382">
    <property type="entry name" value="AAA"/>
    <property type="match status" value="1"/>
</dbReference>
<dbReference type="Gene3D" id="2.40.50.360">
    <property type="entry name" value="RuvB-like helicase, domain II"/>
    <property type="match status" value="1"/>
</dbReference>
<reference evidence="10" key="1">
    <citation type="submission" date="2022-08" db="EMBL/GenBank/DDBJ databases">
        <title>Novel sulphate-reducing endosymbionts in the free-living metamonad Anaeramoeba.</title>
        <authorList>
            <person name="Jerlstrom-Hultqvist J."/>
            <person name="Cepicka I."/>
            <person name="Gallot-Lavallee L."/>
            <person name="Salas-Leiva D."/>
            <person name="Curtis B.A."/>
            <person name="Zahonova K."/>
            <person name="Pipaliya S."/>
            <person name="Dacks J."/>
            <person name="Roger A.J."/>
        </authorList>
    </citation>
    <scope>NUCLEOTIDE SEQUENCE</scope>
    <source>
        <strain evidence="10">Busselton2</strain>
    </source>
</reference>
<dbReference type="InterPro" id="IPR027417">
    <property type="entry name" value="P-loop_NTPase"/>
</dbReference>
<evidence type="ECO:0000256" key="3">
    <source>
        <dbReference type="ARBA" id="ARBA00022741"/>
    </source>
</evidence>
<dbReference type="GO" id="GO:0003678">
    <property type="term" value="F:DNA helicase activity"/>
    <property type="evidence" value="ECO:0007669"/>
    <property type="project" value="UniProtKB-EC"/>
</dbReference>
<dbReference type="GO" id="GO:0005524">
    <property type="term" value="F:ATP binding"/>
    <property type="evidence" value="ECO:0007669"/>
    <property type="project" value="UniProtKB-KW"/>
</dbReference>
<dbReference type="Gene3D" id="1.10.8.60">
    <property type="match status" value="1"/>
</dbReference>
<evidence type="ECO:0000313" key="10">
    <source>
        <dbReference type="EMBL" id="KAJ3430949.1"/>
    </source>
</evidence>
<dbReference type="Proteomes" id="UP001146793">
    <property type="component" value="Unassembled WGS sequence"/>
</dbReference>
<dbReference type="FunFam" id="2.40.50.360:FF:000001">
    <property type="entry name" value="RuvB-like helicase"/>
    <property type="match status" value="1"/>
</dbReference>
<dbReference type="EC" id="3.6.4.12" evidence="8"/>
<dbReference type="InterPro" id="IPR010339">
    <property type="entry name" value="TIP49_P-loop"/>
</dbReference>
<keyword evidence="7 8" id="KW-0539">Nucleus</keyword>
<comment type="caution">
    <text evidence="10">The sequence shown here is derived from an EMBL/GenBank/DDBJ whole genome shotgun (WGS) entry which is preliminary data.</text>
</comment>
<evidence type="ECO:0000256" key="7">
    <source>
        <dbReference type="ARBA" id="ARBA00023242"/>
    </source>
</evidence>
<comment type="subcellular location">
    <subcellularLocation>
        <location evidence="1">Nucleus</location>
    </subcellularLocation>
</comment>
<dbReference type="Gene3D" id="3.40.50.300">
    <property type="entry name" value="P-loop containing nucleotide triphosphate hydrolases"/>
    <property type="match status" value="1"/>
</dbReference>
<dbReference type="AlphaFoldDB" id="A0AAV7YN97"/>
<dbReference type="FunFam" id="1.10.8.60:FF:000010">
    <property type="entry name" value="RuvB-like helicase"/>
    <property type="match status" value="1"/>
</dbReference>
<name>A0AAV7YN97_9EUKA</name>
<evidence type="ECO:0000256" key="4">
    <source>
        <dbReference type="ARBA" id="ARBA00022801"/>
    </source>
</evidence>
<dbReference type="PANTHER" id="PTHR11093">
    <property type="entry name" value="RUVB-RELATED REPTIN AND PONTIN"/>
    <property type="match status" value="1"/>
</dbReference>
<dbReference type="SUPFAM" id="SSF52540">
    <property type="entry name" value="P-loop containing nucleoside triphosphate hydrolases"/>
    <property type="match status" value="1"/>
</dbReference>
<keyword evidence="3 8" id="KW-0547">Nucleotide-binding</keyword>
<dbReference type="Pfam" id="PF17856">
    <property type="entry name" value="TIP49_C"/>
    <property type="match status" value="1"/>
</dbReference>
<dbReference type="InterPro" id="IPR041048">
    <property type="entry name" value="RuvB-like_C"/>
</dbReference>
<evidence type="ECO:0000313" key="11">
    <source>
        <dbReference type="Proteomes" id="UP001146793"/>
    </source>
</evidence>
<evidence type="ECO:0000256" key="2">
    <source>
        <dbReference type="ARBA" id="ARBA00007519"/>
    </source>
</evidence>
<accession>A0AAV7YN97</accession>